<dbReference type="Proteomes" id="UP000039865">
    <property type="component" value="Unassembled WGS sequence"/>
</dbReference>
<reference evidence="12 13" key="1">
    <citation type="submission" date="2014-06" db="EMBL/GenBank/DDBJ databases">
        <authorList>
            <person name="Swart Estienne"/>
        </authorList>
    </citation>
    <scope>NUCLEOTIDE SEQUENCE [LARGE SCALE GENOMIC DNA]</scope>
    <source>
        <strain evidence="12 13">130c</strain>
    </source>
</reference>
<dbReference type="InParanoid" id="A0A078A037"/>
<dbReference type="Gene3D" id="3.20.20.80">
    <property type="entry name" value="Glycosidases"/>
    <property type="match status" value="1"/>
</dbReference>
<dbReference type="PANTHER" id="PTHR22762">
    <property type="entry name" value="ALPHA-GLUCOSIDASE"/>
    <property type="match status" value="1"/>
</dbReference>
<evidence type="ECO:0000259" key="10">
    <source>
        <dbReference type="Pfam" id="PF17137"/>
    </source>
</evidence>
<dbReference type="Pfam" id="PF01055">
    <property type="entry name" value="Glyco_hydro_31_2nd"/>
    <property type="match status" value="1"/>
</dbReference>
<dbReference type="GO" id="GO:0005975">
    <property type="term" value="P:carbohydrate metabolic process"/>
    <property type="evidence" value="ECO:0007669"/>
    <property type="project" value="InterPro"/>
</dbReference>
<evidence type="ECO:0000313" key="13">
    <source>
        <dbReference type="Proteomes" id="UP000039865"/>
    </source>
</evidence>
<evidence type="ECO:0000259" key="11">
    <source>
        <dbReference type="Pfam" id="PF21365"/>
    </source>
</evidence>
<name>A0A078A037_STYLE</name>
<dbReference type="InterPro" id="IPR048395">
    <property type="entry name" value="Glyco_hydro_31_C"/>
</dbReference>
<feature type="domain" description="Glycoside hydrolase family 31 N-terminal" evidence="9">
    <location>
        <begin position="16"/>
        <end position="193"/>
    </location>
</feature>
<comment type="similarity">
    <text evidence="2 7">Belongs to the glycosyl hydrolase 31 family.</text>
</comment>
<dbReference type="PANTHER" id="PTHR22762:SF54">
    <property type="entry name" value="BCDNA.GH04962"/>
    <property type="match status" value="1"/>
</dbReference>
<sequence>MIIRSESLDGLDKYTYTLQFEPFRLEQSIVNPKDTLMFEDYQSLMNNHQNIDIASNLDKQCLIPFVQEQTQYEDGVEVFGDYNQENDKNEWARKLFTQKFEPEYQENRYKRESFMIGFYMNSEHLFGLPERTSKFLLQTTEKTDPYRLYNVDKFPHEEWKMDSLYSSLPYITGHSKTHDQSIVYYSSSETWVDILQCKDPSGEELKTGRFVNFITESGQLEFFIIGSSQSDSHVSSPKRVSILLSTITGFINQPPLFSLGYHYSKWEAETSAQRLLEFSNRFQQENIPVDVLWADLPYANEKMYFTFHPDRFNEHDFDTLKQELKDKNRKLVLLTDPHIFAQTDYHVYQNGLLKEAELNKDQNNIDQIFVSNKDLSLFQGECWPGQSVWIDFFNSQAQKFWGEQYSYDQFRGTDSNVHIWFDMNEPSVFDGEEGTLPKNSIHLLGNSTAAFHRDVHNAYGLMGAKATYDGLIDRDHGVQRPFILSRSIFFGAQKYAAKWTGDNQANNEELSSSISQILNLGISGVPFVGADIPGFFGDADNDLYLRFYQLGVWFPFFRAHGHIDNNNREPFNQPDDIRESVYETIRMRYDFIVYLYTVFHQSKQYGYPVMRPMWFEYPQDNQTFELQDQFMIGDSILITPKLNQVECSYEEVDGQYLQKQVYLVDQYFPSSTTWYDYQTKAIIKGDGSLNTIKMQQKDLGIYIKAGSIIPMRINTNKFTSATSVQNNNIKLEIYLDDRQQATGYLYLDDGETFKYRDWKEYSYVKYEYKENALSLEILDKQSCYPESSRIHIEEVIIYGFHHKGKHHVYYQQIISENKQFKDCSPHHFHFNGDSKFSVNVKNEVEPVKISGDIIHIQKLSIPIDDICRTHRKTNNNKIQTLLLIKQ</sequence>
<feature type="domain" description="Glycosyl hydrolase family 31 C-terminal" evidence="11">
    <location>
        <begin position="606"/>
        <end position="709"/>
    </location>
</feature>
<dbReference type="Gene3D" id="2.60.40.1760">
    <property type="entry name" value="glycosyl hydrolase (family 31)"/>
    <property type="match status" value="1"/>
</dbReference>
<dbReference type="Gene3D" id="2.60.40.1180">
    <property type="entry name" value="Golgi alpha-mannosidase II"/>
    <property type="match status" value="2"/>
</dbReference>
<dbReference type="EMBL" id="CCKQ01003679">
    <property type="protein sequence ID" value="CDW74808.1"/>
    <property type="molecule type" value="Genomic_DNA"/>
</dbReference>
<evidence type="ECO:0000256" key="7">
    <source>
        <dbReference type="RuleBase" id="RU361185"/>
    </source>
</evidence>
<dbReference type="InterPro" id="IPR013780">
    <property type="entry name" value="Glyco_hydro_b"/>
</dbReference>
<dbReference type="OMA" id="NYISLNC"/>
<keyword evidence="5" id="KW-0325">Glycoprotein</keyword>
<dbReference type="InterPro" id="IPR033403">
    <property type="entry name" value="DUF5110"/>
</dbReference>
<keyword evidence="3" id="KW-0732">Signal</keyword>
<keyword evidence="6 7" id="KW-0326">Glycosidase</keyword>
<feature type="domain" description="Glycoside hydrolase family 31 TIM barrel" evidence="8">
    <location>
        <begin position="253"/>
        <end position="597"/>
    </location>
</feature>
<dbReference type="SUPFAM" id="SSF51445">
    <property type="entry name" value="(Trans)glycosidases"/>
    <property type="match status" value="1"/>
</dbReference>
<organism evidence="12 13">
    <name type="scientific">Stylonychia lemnae</name>
    <name type="common">Ciliate</name>
    <dbReference type="NCBI Taxonomy" id="5949"/>
    <lineage>
        <taxon>Eukaryota</taxon>
        <taxon>Sar</taxon>
        <taxon>Alveolata</taxon>
        <taxon>Ciliophora</taxon>
        <taxon>Intramacronucleata</taxon>
        <taxon>Spirotrichea</taxon>
        <taxon>Stichotrichia</taxon>
        <taxon>Sporadotrichida</taxon>
        <taxon>Oxytrichidae</taxon>
        <taxon>Stylonychinae</taxon>
        <taxon>Stylonychia</taxon>
    </lineage>
</organism>
<dbReference type="SUPFAM" id="SSF51011">
    <property type="entry name" value="Glycosyl hydrolase domain"/>
    <property type="match status" value="1"/>
</dbReference>
<dbReference type="Pfam" id="PF17137">
    <property type="entry name" value="DUF5110"/>
    <property type="match status" value="1"/>
</dbReference>
<dbReference type="OrthoDB" id="440381at2759"/>
<evidence type="ECO:0000313" key="12">
    <source>
        <dbReference type="EMBL" id="CDW74808.1"/>
    </source>
</evidence>
<comment type="pathway">
    <text evidence="1">Glycan metabolism.</text>
</comment>
<dbReference type="Pfam" id="PF21365">
    <property type="entry name" value="Glyco_hydro_31_3rd"/>
    <property type="match status" value="1"/>
</dbReference>
<dbReference type="GO" id="GO:0006491">
    <property type="term" value="P:N-glycan processing"/>
    <property type="evidence" value="ECO:0007669"/>
    <property type="project" value="TreeGrafter"/>
</dbReference>
<evidence type="ECO:0000256" key="4">
    <source>
        <dbReference type="ARBA" id="ARBA00022801"/>
    </source>
</evidence>
<evidence type="ECO:0000256" key="3">
    <source>
        <dbReference type="ARBA" id="ARBA00022729"/>
    </source>
</evidence>
<dbReference type="AlphaFoldDB" id="A0A078A037"/>
<keyword evidence="13" id="KW-1185">Reference proteome</keyword>
<evidence type="ECO:0000256" key="5">
    <source>
        <dbReference type="ARBA" id="ARBA00023180"/>
    </source>
</evidence>
<feature type="domain" description="DUF5110" evidence="10">
    <location>
        <begin position="729"/>
        <end position="786"/>
    </location>
</feature>
<evidence type="ECO:0000256" key="2">
    <source>
        <dbReference type="ARBA" id="ARBA00007806"/>
    </source>
</evidence>
<dbReference type="GO" id="GO:0090599">
    <property type="term" value="F:alpha-glucosidase activity"/>
    <property type="evidence" value="ECO:0007669"/>
    <property type="project" value="TreeGrafter"/>
</dbReference>
<evidence type="ECO:0000259" key="8">
    <source>
        <dbReference type="Pfam" id="PF01055"/>
    </source>
</evidence>
<evidence type="ECO:0000259" key="9">
    <source>
        <dbReference type="Pfam" id="PF13802"/>
    </source>
</evidence>
<evidence type="ECO:0000256" key="6">
    <source>
        <dbReference type="ARBA" id="ARBA00023295"/>
    </source>
</evidence>
<dbReference type="InterPro" id="IPR000322">
    <property type="entry name" value="Glyco_hydro_31_TIM"/>
</dbReference>
<dbReference type="Pfam" id="PF13802">
    <property type="entry name" value="Gal_mutarotas_2"/>
    <property type="match status" value="1"/>
</dbReference>
<gene>
    <name evidence="12" type="primary">Contig7864.g8386</name>
    <name evidence="12" type="ORF">STYLEM_3791</name>
</gene>
<proteinExistence type="inferred from homology"/>
<keyword evidence="4 7" id="KW-0378">Hydrolase</keyword>
<dbReference type="CDD" id="cd06603">
    <property type="entry name" value="GH31_GANC_GANAB_alpha"/>
    <property type="match status" value="1"/>
</dbReference>
<dbReference type="InterPro" id="IPR017853">
    <property type="entry name" value="GH"/>
</dbReference>
<dbReference type="CDD" id="cd14752">
    <property type="entry name" value="GH31_N"/>
    <property type="match status" value="1"/>
</dbReference>
<protein>
    <submittedName>
        <fullName evidence="12">Neutral alpha-glucosidase ab</fullName>
    </submittedName>
</protein>
<evidence type="ECO:0000256" key="1">
    <source>
        <dbReference type="ARBA" id="ARBA00004881"/>
    </source>
</evidence>
<accession>A0A078A037</accession>
<dbReference type="InterPro" id="IPR025887">
    <property type="entry name" value="Glyco_hydro_31_N_dom"/>
</dbReference>